<dbReference type="Pfam" id="PF01553">
    <property type="entry name" value="Acyltransferase"/>
    <property type="match status" value="1"/>
</dbReference>
<reference evidence="3 4" key="1">
    <citation type="submission" date="2018-12" db="EMBL/GenBank/DDBJ databases">
        <authorList>
            <consortium name="Pathogen Informatics"/>
        </authorList>
    </citation>
    <scope>NUCLEOTIDE SEQUENCE [LARGE SCALE GENOMIC DNA]</scope>
    <source>
        <strain evidence="3 4">NCTC13071</strain>
    </source>
</reference>
<name>A0A448L556_9BACT</name>
<feature type="transmembrane region" description="Helical" evidence="1">
    <location>
        <begin position="252"/>
        <end position="273"/>
    </location>
</feature>
<organism evidence="3 4">
    <name type="scientific">Segatella oris</name>
    <dbReference type="NCBI Taxonomy" id="28135"/>
    <lineage>
        <taxon>Bacteria</taxon>
        <taxon>Pseudomonadati</taxon>
        <taxon>Bacteroidota</taxon>
        <taxon>Bacteroidia</taxon>
        <taxon>Bacteroidales</taxon>
        <taxon>Prevotellaceae</taxon>
        <taxon>Segatella</taxon>
    </lineage>
</organism>
<accession>A0A448L556</accession>
<dbReference type="InterPro" id="IPR029044">
    <property type="entry name" value="Nucleotide-diphossugar_trans"/>
</dbReference>
<evidence type="ECO:0000313" key="4">
    <source>
        <dbReference type="Proteomes" id="UP000274578"/>
    </source>
</evidence>
<keyword evidence="1" id="KW-1133">Transmembrane helix</keyword>
<dbReference type="Proteomes" id="UP000274578">
    <property type="component" value="Chromosome 1"/>
</dbReference>
<dbReference type="PANTHER" id="PTHR48090:SF7">
    <property type="entry name" value="RFBJ PROTEIN"/>
    <property type="match status" value="1"/>
</dbReference>
<evidence type="ECO:0000259" key="2">
    <source>
        <dbReference type="SMART" id="SM00563"/>
    </source>
</evidence>
<dbReference type="SUPFAM" id="SSF69593">
    <property type="entry name" value="Glycerol-3-phosphate (1)-acyltransferase"/>
    <property type="match status" value="1"/>
</dbReference>
<dbReference type="InterPro" id="IPR001173">
    <property type="entry name" value="Glyco_trans_2-like"/>
</dbReference>
<gene>
    <name evidence="3" type="primary">arnC_2</name>
    <name evidence="3" type="ORF">NCTC13071_01085</name>
</gene>
<sequence length="525" mass="60414">MEIRTIQKDRKEGASKFNLRHTLLYAGKGLPDSNIKEQLRRRSICVVIPTYNNGGTIKAVVEKTLCYCDDVIVVADGCTDNTMDILHGIAHITIVSYPQNKGKGHALKMGFRKALEAGFSYAITLDGDGQHYPEDILLFLKANQEFPQSLIIGNRQLEGADRSGGSKFANQFSNFWFYVQTGRALKDTQTGYRLYPLRKLHGLSLLTSRYEAELELLVFASWHGVKIVSVPVGVYYPPRAERVSHFRPGVDFARISMLNTVLCILAVVYGMPLRLGRLFMLFLRTAYSLLFFLFFTLVIFTPFVWIYTRFGKMTEKKRYRLHLLIYHASRFVMIHHGIPGTKFHYKMPDGLDFNTPRIIICNHQSHLDLMCQLVFTPKIVFLTNAWVWNNPFYGSLIRNAEYLPVKEGIEEIMPHLRSLIERGYSIAVYPEGTRSKDCRIGRFHQGAFYLAKEFNLEVLPMYLYGPGKILPKTSYHLHKGTFCIEVDKPLTQNELSAMGDLKKQASTMRRRYIQKYEEIANRLEQ</sequence>
<dbReference type="InterPro" id="IPR002123">
    <property type="entry name" value="Plipid/glycerol_acylTrfase"/>
</dbReference>
<dbReference type="Gene3D" id="3.90.550.10">
    <property type="entry name" value="Spore Coat Polysaccharide Biosynthesis Protein SpsA, Chain A"/>
    <property type="match status" value="1"/>
</dbReference>
<dbReference type="EMBL" id="LR134384">
    <property type="protein sequence ID" value="VEH15090.1"/>
    <property type="molecule type" value="Genomic_DNA"/>
</dbReference>
<dbReference type="PANTHER" id="PTHR48090">
    <property type="entry name" value="UNDECAPRENYL-PHOSPHATE 4-DEOXY-4-FORMAMIDO-L-ARABINOSE TRANSFERASE-RELATED"/>
    <property type="match status" value="1"/>
</dbReference>
<dbReference type="Pfam" id="PF00535">
    <property type="entry name" value="Glycos_transf_2"/>
    <property type="match status" value="1"/>
</dbReference>
<dbReference type="EC" id="2.7.8.30" evidence="3"/>
<dbReference type="SUPFAM" id="SSF53448">
    <property type="entry name" value="Nucleotide-diphospho-sugar transferases"/>
    <property type="match status" value="1"/>
</dbReference>
<dbReference type="RefSeq" id="WP_018920750.1">
    <property type="nucleotide sequence ID" value="NZ_LR134384.1"/>
</dbReference>
<evidence type="ECO:0000313" key="3">
    <source>
        <dbReference type="EMBL" id="VEH15090.1"/>
    </source>
</evidence>
<dbReference type="KEGG" id="poc:NCTC13071_01085"/>
<protein>
    <submittedName>
        <fullName evidence="3">Undecaprenyl-phosphate 4-deoxy-4-formamido-L-arabinose transferase</fullName>
        <ecNumber evidence="3">2.7.8.30</ecNumber>
    </submittedName>
</protein>
<proteinExistence type="predicted"/>
<feature type="transmembrane region" description="Helical" evidence="1">
    <location>
        <begin position="285"/>
        <end position="308"/>
    </location>
</feature>
<dbReference type="GO" id="GO:0016746">
    <property type="term" value="F:acyltransferase activity"/>
    <property type="evidence" value="ECO:0007669"/>
    <property type="project" value="InterPro"/>
</dbReference>
<feature type="domain" description="Phospholipid/glycerol acyltransferase" evidence="2">
    <location>
        <begin position="357"/>
        <end position="466"/>
    </location>
</feature>
<keyword evidence="3" id="KW-0808">Transferase</keyword>
<dbReference type="CDD" id="cd07989">
    <property type="entry name" value="LPLAT_AGPAT-like"/>
    <property type="match status" value="1"/>
</dbReference>
<dbReference type="InterPro" id="IPR050256">
    <property type="entry name" value="Glycosyltransferase_2"/>
</dbReference>
<evidence type="ECO:0000256" key="1">
    <source>
        <dbReference type="SAM" id="Phobius"/>
    </source>
</evidence>
<dbReference type="GeneID" id="85011945"/>
<dbReference type="CDD" id="cd04179">
    <property type="entry name" value="DPM_DPG-synthase_like"/>
    <property type="match status" value="1"/>
</dbReference>
<keyword evidence="1" id="KW-0472">Membrane</keyword>
<dbReference type="SMART" id="SM00563">
    <property type="entry name" value="PlsC"/>
    <property type="match status" value="1"/>
</dbReference>
<dbReference type="AlphaFoldDB" id="A0A448L556"/>
<keyword evidence="1" id="KW-0812">Transmembrane</keyword>